<proteinExistence type="predicted"/>
<dbReference type="InterPro" id="IPR044855">
    <property type="entry name" value="CoA-Trfase_III_dom3_sf"/>
</dbReference>
<protein>
    <submittedName>
        <fullName evidence="1">CoA transferase</fullName>
    </submittedName>
</protein>
<keyword evidence="1" id="KW-0808">Transferase</keyword>
<keyword evidence="2" id="KW-1185">Reference proteome</keyword>
<dbReference type="SUPFAM" id="SSF89796">
    <property type="entry name" value="CoA-transferase family III (CaiB/BaiF)"/>
    <property type="match status" value="2"/>
</dbReference>
<evidence type="ECO:0000313" key="1">
    <source>
        <dbReference type="EMBL" id="KAA5607970.1"/>
    </source>
</evidence>
<accession>A0A5M6II77</accession>
<dbReference type="GO" id="GO:0016740">
    <property type="term" value="F:transferase activity"/>
    <property type="evidence" value="ECO:0007669"/>
    <property type="project" value="UniProtKB-KW"/>
</dbReference>
<dbReference type="InterPro" id="IPR050509">
    <property type="entry name" value="CoA-transferase_III"/>
</dbReference>
<comment type="caution">
    <text evidence="1">The sequence shown here is derived from an EMBL/GenBank/DDBJ whole genome shotgun (WGS) entry which is preliminary data.</text>
</comment>
<dbReference type="Proteomes" id="UP000325255">
    <property type="component" value="Unassembled WGS sequence"/>
</dbReference>
<evidence type="ECO:0000313" key="2">
    <source>
        <dbReference type="Proteomes" id="UP000325255"/>
    </source>
</evidence>
<dbReference type="PANTHER" id="PTHR48228:SF4">
    <property type="entry name" value="BLR3030 PROTEIN"/>
    <property type="match status" value="1"/>
</dbReference>
<dbReference type="AlphaFoldDB" id="A0A5M6II77"/>
<gene>
    <name evidence="1" type="ORF">F1189_31280</name>
</gene>
<dbReference type="Gene3D" id="3.30.1540.10">
    <property type="entry name" value="formyl-coa transferase, domain 3"/>
    <property type="match status" value="1"/>
</dbReference>
<sequence length="434" mass="45045">MSGLADGHAILSGLLATAGLPPGAAALARLTGDEPALPSSFRVGVAAQAAIAAAGLGAALLWQHRTGRRQPVTVEMRATAAEFRSERHFHCLDAPIPDPWDAIAGLYRCGDGGWVRLHTNFPHHRDGVLRLLGCGPTRAEVAEALAGRRAGAFEDEASAAGLCVAMLRDVATWDAHPHGRHLAAAPPLTLTRLGDAPPRHFPPAPARPLAGLRVLDLTRVIAGPVGGRTLAAHGAEVLHITAPHLPAIPLLVMDGGRGKLSASLDLRGEADRARLRALVRDSDVFLQSYRQGALAGQGFSPEALAALRPGIVVATLSAYGETGPWGGRRGYDSLVQTATGFNAAEAEAAGAGAPKPLPCQALDHASGYFLALGVMAALLRQAHEGGSWLVRVSLAGTGLWLRRLGRLPQGLAAPDPGDDVADLLEETDSGFGRI</sequence>
<dbReference type="Pfam" id="PF02515">
    <property type="entry name" value="CoA_transf_3"/>
    <property type="match status" value="2"/>
</dbReference>
<dbReference type="InterPro" id="IPR003673">
    <property type="entry name" value="CoA-Trfase_fam_III"/>
</dbReference>
<name>A0A5M6II77_9PROT</name>
<dbReference type="EMBL" id="VWPK01000120">
    <property type="protein sequence ID" value="KAA5607970.1"/>
    <property type="molecule type" value="Genomic_DNA"/>
</dbReference>
<dbReference type="PANTHER" id="PTHR48228">
    <property type="entry name" value="SUCCINYL-COA--D-CITRAMALATE COA-TRANSFERASE"/>
    <property type="match status" value="1"/>
</dbReference>
<dbReference type="InterPro" id="IPR023606">
    <property type="entry name" value="CoA-Trfase_III_dom_1_sf"/>
</dbReference>
<dbReference type="Gene3D" id="3.40.50.10540">
    <property type="entry name" value="Crotonobetainyl-coa:carnitine coa-transferase, domain 1"/>
    <property type="match status" value="2"/>
</dbReference>
<feature type="non-terminal residue" evidence="1">
    <location>
        <position position="434"/>
    </location>
</feature>
<reference evidence="1 2" key="1">
    <citation type="submission" date="2019-09" db="EMBL/GenBank/DDBJ databases">
        <title>Genome sequence of Rhodovastum atsumiense, a diverse member of the Acetobacteraceae family of non-sulfur purple photosynthetic bacteria.</title>
        <authorList>
            <person name="Meyer T."/>
            <person name="Kyndt J."/>
        </authorList>
    </citation>
    <scope>NUCLEOTIDE SEQUENCE [LARGE SCALE GENOMIC DNA]</scope>
    <source>
        <strain evidence="1 2">DSM 21279</strain>
    </source>
</reference>
<organism evidence="1 2">
    <name type="scientific">Rhodovastum atsumiense</name>
    <dbReference type="NCBI Taxonomy" id="504468"/>
    <lineage>
        <taxon>Bacteria</taxon>
        <taxon>Pseudomonadati</taxon>
        <taxon>Pseudomonadota</taxon>
        <taxon>Alphaproteobacteria</taxon>
        <taxon>Acetobacterales</taxon>
        <taxon>Acetobacteraceae</taxon>
        <taxon>Rhodovastum</taxon>
    </lineage>
</organism>
<dbReference type="RefSeq" id="WP_150045780.1">
    <property type="nucleotide sequence ID" value="NZ_VWPK01000120.1"/>
</dbReference>
<dbReference type="OrthoDB" id="9806585at2"/>